<evidence type="ECO:0000313" key="2">
    <source>
        <dbReference type="Proteomes" id="UP000765509"/>
    </source>
</evidence>
<sequence>MLEKGWNPKLPVDTLKKDLVDIHPTASSFKLLLDKVRHHANQRINDAFEYANVTWWNFIYNLPVLVSLSTGLIAFPARVPCAGVWQTAL</sequence>
<keyword evidence="2" id="KW-1185">Reference proteome</keyword>
<proteinExistence type="predicted"/>
<comment type="caution">
    <text evidence="1">The sequence shown here is derived from an EMBL/GenBank/DDBJ whole genome shotgun (WGS) entry which is preliminary data.</text>
</comment>
<dbReference type="OrthoDB" id="5592268at2759"/>
<evidence type="ECO:0000313" key="1">
    <source>
        <dbReference type="EMBL" id="MBW0523313.1"/>
    </source>
</evidence>
<protein>
    <submittedName>
        <fullName evidence="1">Uncharacterized protein</fullName>
    </submittedName>
</protein>
<dbReference type="Proteomes" id="UP000765509">
    <property type="component" value="Unassembled WGS sequence"/>
</dbReference>
<accession>A0A9Q3I064</accession>
<reference evidence="1" key="1">
    <citation type="submission" date="2021-03" db="EMBL/GenBank/DDBJ databases">
        <title>Draft genome sequence of rust myrtle Austropuccinia psidii MF-1, a brazilian biotype.</title>
        <authorList>
            <person name="Quecine M.C."/>
            <person name="Pachon D.M.R."/>
            <person name="Bonatelli M.L."/>
            <person name="Correr F.H."/>
            <person name="Franceschini L.M."/>
            <person name="Leite T.F."/>
            <person name="Margarido G.R.A."/>
            <person name="Almeida C.A."/>
            <person name="Ferrarezi J.A."/>
            <person name="Labate C.A."/>
        </authorList>
    </citation>
    <scope>NUCLEOTIDE SEQUENCE</scope>
    <source>
        <strain evidence="1">MF-1</strain>
    </source>
</reference>
<dbReference type="EMBL" id="AVOT02030192">
    <property type="protein sequence ID" value="MBW0523313.1"/>
    <property type="molecule type" value="Genomic_DNA"/>
</dbReference>
<dbReference type="AlphaFoldDB" id="A0A9Q3I064"/>
<organism evidence="1 2">
    <name type="scientific">Austropuccinia psidii MF-1</name>
    <dbReference type="NCBI Taxonomy" id="1389203"/>
    <lineage>
        <taxon>Eukaryota</taxon>
        <taxon>Fungi</taxon>
        <taxon>Dikarya</taxon>
        <taxon>Basidiomycota</taxon>
        <taxon>Pucciniomycotina</taxon>
        <taxon>Pucciniomycetes</taxon>
        <taxon>Pucciniales</taxon>
        <taxon>Sphaerophragmiaceae</taxon>
        <taxon>Austropuccinia</taxon>
    </lineage>
</organism>
<name>A0A9Q3I064_9BASI</name>
<gene>
    <name evidence="1" type="ORF">O181_063028</name>
</gene>